<dbReference type="PANTHER" id="PTHR43796">
    <property type="entry name" value="CARBOXYNORSPERMIDINE SYNTHASE"/>
    <property type="match status" value="1"/>
</dbReference>
<sequence>MAFVMIARQALFQLKGSTSVKGCVKECKHDNSNSNVVQLPEKTRNSSVLVLGGTGRVGGSTATALSKLCPDLRIVIGGRNREKGAAMVGQLGRNSEFTEVNIENVDSLGAALKDVDLVVHAAGPFQQAAKCTVLEAAIETKVRKGKHYVSECQHSAYVDVCDDTSYALRAKSFRDKALAANIPAITTGGIYPGVSNVMAAELVRAAKTESKGKPERLRFYYYTAGSGGAGPTILATSFLLLGEEVVAYNKGEKIKLKPYSGMLNIDFGKGIGKRDVYLLFFLVCSNVTLLSPGVPLGNLPEVRSAHDVLGIPTVSARFGTAPFFWNWGMSAMTNLLSPEFLKDRTKVQQLVQLFDPLVRAVDGIAGERVDLECTDERHTLGLFSHRKLSVSVGNATAAFALAILEGSTQPGVWFPEEATLDGGNRPKRAWIRNIRVRILGKLSKPTAFFPLGFATIHLKGITIQDSGGGDYRFIRRFSFSTKGCRLFRGLLF</sequence>
<dbReference type="Proteomes" id="UP000886885">
    <property type="component" value="Chromosome 9D"/>
</dbReference>
<comment type="caution">
    <text evidence="2">The sequence shown here is derived from an EMBL/GenBank/DDBJ whole genome shotgun (WGS) entry which is preliminary data.</text>
</comment>
<organism evidence="2 3">
    <name type="scientific">Populus tomentosa</name>
    <name type="common">Chinese white poplar</name>
    <dbReference type="NCBI Taxonomy" id="118781"/>
    <lineage>
        <taxon>Eukaryota</taxon>
        <taxon>Viridiplantae</taxon>
        <taxon>Streptophyta</taxon>
        <taxon>Embryophyta</taxon>
        <taxon>Tracheophyta</taxon>
        <taxon>Spermatophyta</taxon>
        <taxon>Magnoliopsida</taxon>
        <taxon>eudicotyledons</taxon>
        <taxon>Gunneridae</taxon>
        <taxon>Pentapetalae</taxon>
        <taxon>rosids</taxon>
        <taxon>fabids</taxon>
        <taxon>Malpighiales</taxon>
        <taxon>Salicaceae</taxon>
        <taxon>Saliceae</taxon>
        <taxon>Populus</taxon>
    </lineage>
</organism>
<dbReference type="InterPro" id="IPR005097">
    <property type="entry name" value="Sacchrp_dh_NADP-bd"/>
</dbReference>
<evidence type="ECO:0000313" key="3">
    <source>
        <dbReference type="Proteomes" id="UP000886885"/>
    </source>
</evidence>
<proteinExistence type="predicted"/>
<evidence type="ECO:0000259" key="1">
    <source>
        <dbReference type="Pfam" id="PF03435"/>
    </source>
</evidence>
<reference evidence="2" key="1">
    <citation type="journal article" date="2020" name="bioRxiv">
        <title>Hybrid origin of Populus tomentosa Carr. identified through genome sequencing and phylogenomic analysis.</title>
        <authorList>
            <person name="An X."/>
            <person name="Gao K."/>
            <person name="Chen Z."/>
            <person name="Li J."/>
            <person name="Yang X."/>
            <person name="Yang X."/>
            <person name="Zhou J."/>
            <person name="Guo T."/>
            <person name="Zhao T."/>
            <person name="Huang S."/>
            <person name="Miao D."/>
            <person name="Khan W.U."/>
            <person name="Rao P."/>
            <person name="Ye M."/>
            <person name="Lei B."/>
            <person name="Liao W."/>
            <person name="Wang J."/>
            <person name="Ji L."/>
            <person name="Li Y."/>
            <person name="Guo B."/>
            <person name="Mustafa N.S."/>
            <person name="Li S."/>
            <person name="Yun Q."/>
            <person name="Keller S.R."/>
            <person name="Mao J."/>
            <person name="Zhang R."/>
            <person name="Strauss S.H."/>
        </authorList>
    </citation>
    <scope>NUCLEOTIDE SEQUENCE</scope>
    <source>
        <strain evidence="2">GM15</strain>
        <tissue evidence="2">Leaf</tissue>
    </source>
</reference>
<name>A0A8X7Z246_POPTO</name>
<accession>A0A8X7Z246</accession>
<protein>
    <recommendedName>
        <fullName evidence="1">Saccharopine dehydrogenase NADP binding domain-containing protein</fullName>
    </recommendedName>
</protein>
<dbReference type="PANTHER" id="PTHR43796:SF2">
    <property type="entry name" value="CARBOXYNORSPERMIDINE SYNTHASE"/>
    <property type="match status" value="1"/>
</dbReference>
<keyword evidence="3" id="KW-1185">Reference proteome</keyword>
<dbReference type="AlphaFoldDB" id="A0A8X7Z246"/>
<dbReference type="EMBL" id="JAAWWB010000018">
    <property type="protein sequence ID" value="KAG6760996.1"/>
    <property type="molecule type" value="Genomic_DNA"/>
</dbReference>
<feature type="domain" description="Saccharopine dehydrogenase NADP binding" evidence="1">
    <location>
        <begin position="48"/>
        <end position="177"/>
    </location>
</feature>
<dbReference type="OrthoDB" id="10268090at2759"/>
<evidence type="ECO:0000313" key="2">
    <source>
        <dbReference type="EMBL" id="KAG6760996.1"/>
    </source>
</evidence>
<gene>
    <name evidence="2" type="ORF">POTOM_034185</name>
</gene>
<dbReference type="Pfam" id="PF03435">
    <property type="entry name" value="Sacchrp_dh_NADP"/>
    <property type="match status" value="1"/>
</dbReference>